<evidence type="ECO:0000256" key="1">
    <source>
        <dbReference type="SAM" id="MobiDB-lite"/>
    </source>
</evidence>
<accession>A0A4Q9MK97</accession>
<reference evidence="2" key="1">
    <citation type="submission" date="2019-01" db="EMBL/GenBank/DDBJ databases">
        <title>Draft genome sequences of three monokaryotic isolates of the white-rot basidiomycete fungus Dichomitus squalens.</title>
        <authorList>
            <consortium name="DOE Joint Genome Institute"/>
            <person name="Lopez S.C."/>
            <person name="Andreopoulos B."/>
            <person name="Pangilinan J."/>
            <person name="Lipzen A."/>
            <person name="Riley R."/>
            <person name="Ahrendt S."/>
            <person name="Ng V."/>
            <person name="Barry K."/>
            <person name="Daum C."/>
            <person name="Grigoriev I.V."/>
            <person name="Hilden K.S."/>
            <person name="Makela M.R."/>
            <person name="de Vries R.P."/>
        </authorList>
    </citation>
    <scope>NUCLEOTIDE SEQUENCE [LARGE SCALE GENOMIC DNA]</scope>
    <source>
        <strain evidence="2">OM18370.1</strain>
    </source>
</reference>
<proteinExistence type="predicted"/>
<evidence type="ECO:0000313" key="2">
    <source>
        <dbReference type="EMBL" id="TBU26491.1"/>
    </source>
</evidence>
<gene>
    <name evidence="2" type="ORF">BD311DRAFT_667535</name>
</gene>
<protein>
    <submittedName>
        <fullName evidence="2">Uncharacterized protein</fullName>
    </submittedName>
</protein>
<dbReference type="EMBL" id="ML143445">
    <property type="protein sequence ID" value="TBU26491.1"/>
    <property type="molecule type" value="Genomic_DNA"/>
</dbReference>
<dbReference type="Proteomes" id="UP000292957">
    <property type="component" value="Unassembled WGS sequence"/>
</dbReference>
<name>A0A4Q9MK97_9APHY</name>
<feature type="region of interest" description="Disordered" evidence="1">
    <location>
        <begin position="340"/>
        <end position="360"/>
    </location>
</feature>
<sequence length="360" mass="40415">MRSLHLDIPDVAYGAPQLPAVVRSLVGDMARNYRVAPVDAAKIQYLRAPMEKMFRYAVNLVDLDFPALEDFPGVLSAATFRLRVLSTTGTGFGVLHAWENWPVLNSDFDRFCLYTPLRKLRTLRTLDLDLKGIWCSARSLYPAFSQYHITHLTLRGAADRSLAHDLLPIVGDRLVSFRLILALRDDTFEPSMDLWPTQILGDARLPLLKYLELDEFAHVYHSLLNSTIHRQHMTFLVQGAGEDAQVTGLEKGVKHGGVHTLAPSQMTSTAVKGNASDKVLHESIGRVMRRKNRQKRAVSVPPTIDRVGALECDDKLSLCCTDARFWSMRMRQVPLVFDGETLSGPSMSEDGELPTWKKCD</sequence>
<organism evidence="2">
    <name type="scientific">Dichomitus squalens</name>
    <dbReference type="NCBI Taxonomy" id="114155"/>
    <lineage>
        <taxon>Eukaryota</taxon>
        <taxon>Fungi</taxon>
        <taxon>Dikarya</taxon>
        <taxon>Basidiomycota</taxon>
        <taxon>Agaricomycotina</taxon>
        <taxon>Agaricomycetes</taxon>
        <taxon>Polyporales</taxon>
        <taxon>Polyporaceae</taxon>
        <taxon>Dichomitus</taxon>
    </lineage>
</organism>
<dbReference type="AlphaFoldDB" id="A0A4Q9MK97"/>